<dbReference type="Gene3D" id="1.10.260.40">
    <property type="entry name" value="lambda repressor-like DNA-binding domains"/>
    <property type="match status" value="1"/>
</dbReference>
<evidence type="ECO:0000256" key="3">
    <source>
        <dbReference type="ARBA" id="ARBA00023163"/>
    </source>
</evidence>
<dbReference type="SUPFAM" id="SSF47413">
    <property type="entry name" value="lambda repressor-like DNA-binding domains"/>
    <property type="match status" value="1"/>
</dbReference>
<evidence type="ECO:0000256" key="1">
    <source>
        <dbReference type="ARBA" id="ARBA00023015"/>
    </source>
</evidence>
<sequence>MTLQKLAKLAGVSVSTVSKAFSDSREISVETKEQILSLAKRHGCFEKYYKGKFGKQLVAVICPEIRGEFYADFAADLNDKIEERGGMMMLSVSGFSAEREEDLIRYYGSFGHADGIIFVSGSLRLKTEPNIPVVQIGGKYKTEKADYIDIDIASGIDQAVEYLKANGHRKIGYIGETLTASKHRLFCEAMRKNALRLEEAYMVNSKMRFQMAGFDAMKQLMEQKDRPTAVIAAYDYMAMGALRYTQEAGLSIPKDVSVIGMNNVSAAAYLDVPLTTIVSHPEELCETAVDLIFKKMDNQFYFARQDITLKSRLIVRDSVANLTGSSEPSRFCCF</sequence>
<evidence type="ECO:0000313" key="7">
    <source>
        <dbReference type="Proteomes" id="UP000611762"/>
    </source>
</evidence>
<dbReference type="InterPro" id="IPR028082">
    <property type="entry name" value="Peripla_BP_I"/>
</dbReference>
<dbReference type="InterPro" id="IPR010982">
    <property type="entry name" value="Lambda_DNA-bd_dom_sf"/>
</dbReference>
<dbReference type="SUPFAM" id="SSF53822">
    <property type="entry name" value="Periplasmic binding protein-like I"/>
    <property type="match status" value="1"/>
</dbReference>
<dbReference type="PANTHER" id="PTHR30146">
    <property type="entry name" value="LACI-RELATED TRANSCRIPTIONAL REPRESSOR"/>
    <property type="match status" value="1"/>
</dbReference>
<dbReference type="InterPro" id="IPR046335">
    <property type="entry name" value="LacI/GalR-like_sensor"/>
</dbReference>
<reference evidence="6" key="1">
    <citation type="submission" date="2020-08" db="EMBL/GenBank/DDBJ databases">
        <title>Genome public.</title>
        <authorList>
            <person name="Liu C."/>
            <person name="Sun Q."/>
        </authorList>
    </citation>
    <scope>NUCLEOTIDE SEQUENCE</scope>
    <source>
        <strain evidence="6">H8</strain>
    </source>
</reference>
<dbReference type="CDD" id="cd06267">
    <property type="entry name" value="PBP1_LacI_sugar_binding-like"/>
    <property type="match status" value="1"/>
</dbReference>
<feature type="domain" description="HTH cro/C1-type" evidence="5">
    <location>
        <begin position="1"/>
        <end position="35"/>
    </location>
</feature>
<dbReference type="AlphaFoldDB" id="A0A926HYU1"/>
<evidence type="ECO:0000259" key="4">
    <source>
        <dbReference type="PROSITE" id="PS50932"/>
    </source>
</evidence>
<keyword evidence="2 6" id="KW-0238">DNA-binding</keyword>
<evidence type="ECO:0000313" key="6">
    <source>
        <dbReference type="EMBL" id="MBC8540156.1"/>
    </source>
</evidence>
<dbReference type="GO" id="GO:0003700">
    <property type="term" value="F:DNA-binding transcription factor activity"/>
    <property type="evidence" value="ECO:0007669"/>
    <property type="project" value="TreeGrafter"/>
</dbReference>
<dbReference type="Pfam" id="PF00356">
    <property type="entry name" value="LacI"/>
    <property type="match status" value="1"/>
</dbReference>
<protein>
    <submittedName>
        <fullName evidence="6">LacI family DNA-binding transcriptional regulator</fullName>
    </submittedName>
</protein>
<dbReference type="Pfam" id="PF13377">
    <property type="entry name" value="Peripla_BP_3"/>
    <property type="match status" value="1"/>
</dbReference>
<feature type="domain" description="HTH lacI-type" evidence="4">
    <location>
        <begin position="1"/>
        <end position="43"/>
    </location>
</feature>
<dbReference type="EMBL" id="JACRSU010000001">
    <property type="protein sequence ID" value="MBC8540156.1"/>
    <property type="molecule type" value="Genomic_DNA"/>
</dbReference>
<keyword evidence="7" id="KW-1185">Reference proteome</keyword>
<dbReference type="CDD" id="cd01392">
    <property type="entry name" value="HTH_LacI"/>
    <property type="match status" value="1"/>
</dbReference>
<dbReference type="Gene3D" id="3.40.50.2300">
    <property type="match status" value="2"/>
</dbReference>
<keyword evidence="1" id="KW-0805">Transcription regulation</keyword>
<proteinExistence type="predicted"/>
<organism evidence="6 7">
    <name type="scientific">Congzhengia minquanensis</name>
    <dbReference type="NCBI Taxonomy" id="2763657"/>
    <lineage>
        <taxon>Bacteria</taxon>
        <taxon>Bacillati</taxon>
        <taxon>Bacillota</taxon>
        <taxon>Clostridia</taxon>
        <taxon>Eubacteriales</taxon>
        <taxon>Oscillospiraceae</taxon>
        <taxon>Congzhengia</taxon>
    </lineage>
</organism>
<evidence type="ECO:0000256" key="2">
    <source>
        <dbReference type="ARBA" id="ARBA00023125"/>
    </source>
</evidence>
<name>A0A926HYU1_9FIRM</name>
<evidence type="ECO:0000259" key="5">
    <source>
        <dbReference type="PROSITE" id="PS50943"/>
    </source>
</evidence>
<dbReference type="PROSITE" id="PS50932">
    <property type="entry name" value="HTH_LACI_2"/>
    <property type="match status" value="1"/>
</dbReference>
<dbReference type="InterPro" id="IPR000843">
    <property type="entry name" value="HTH_LacI"/>
</dbReference>
<dbReference type="PANTHER" id="PTHR30146:SF109">
    <property type="entry name" value="HTH-TYPE TRANSCRIPTIONAL REGULATOR GALS"/>
    <property type="match status" value="1"/>
</dbReference>
<gene>
    <name evidence="6" type="ORF">H8698_04110</name>
</gene>
<dbReference type="GO" id="GO:0000976">
    <property type="term" value="F:transcription cis-regulatory region binding"/>
    <property type="evidence" value="ECO:0007669"/>
    <property type="project" value="TreeGrafter"/>
</dbReference>
<dbReference type="Proteomes" id="UP000611762">
    <property type="component" value="Unassembled WGS sequence"/>
</dbReference>
<dbReference type="InterPro" id="IPR001387">
    <property type="entry name" value="Cro/C1-type_HTH"/>
</dbReference>
<accession>A0A926HYU1</accession>
<dbReference type="PROSITE" id="PS50943">
    <property type="entry name" value="HTH_CROC1"/>
    <property type="match status" value="1"/>
</dbReference>
<comment type="caution">
    <text evidence="6">The sequence shown here is derived from an EMBL/GenBank/DDBJ whole genome shotgun (WGS) entry which is preliminary data.</text>
</comment>
<dbReference type="SMART" id="SM00354">
    <property type="entry name" value="HTH_LACI"/>
    <property type="match status" value="1"/>
</dbReference>
<keyword evidence="3" id="KW-0804">Transcription</keyword>